<sequence length="600" mass="67736">MKTHIFGGCTCCTGIAQRLRYLMRSLGLRPFQLALMAFPADPPSGSPMHSFAYLDCGNGKTGTRFNAYTYSGDPVSRIVPAFDMNVDTEQTTLEIKNWLSRCTCVPKLQASDNCLFKPTRIIDISNNPEVDIVVKSTSGLDIPSYVCLSYCWGGPQALKCTSSNFEPSQSWVVPYDRVPAAFKDTFKIAEKLGFRFVWIDSLCIIQDDPADLKTELLAMPNIFKHADLTVCASSSKAFTEGFLQQRPDFREKQIMLNLPEGTSGTAHLDSYTWWAPPVPEPLAQRVWAYQERWLSPRLLEYGWRTSRWSCSCQKNYSGNNNLSILKDPSRASDAVKSHKYYSLFSYLNPPGVRQFSLSGSDLFNSWTSIIRKYSALKLTFPQDRLAAISGVAIELHRATGVGYLTGLWDHERLPSFLLWRTERRFSERRMRPDDRRAPSWSWAAIDEGVIFQHSRVVLESFKIVDVGVSGDFDRSVQGFMKMRGPVRQGLFWHGSGTVALDPSESHITITKQDGHELLIWPDCVSDIVHREQGNAELVEIELTLIAVGRAHTDHGIIRGLMLLRDTAKESSDYRRVGMFQARDEGDFTVDNWGIEEVGSI</sequence>
<name>A0A9P9EVC6_9HYPO</name>
<dbReference type="PANTHER" id="PTHR33112:SF16">
    <property type="entry name" value="HETEROKARYON INCOMPATIBILITY DOMAIN-CONTAINING PROTEIN"/>
    <property type="match status" value="1"/>
</dbReference>
<protein>
    <submittedName>
        <fullName evidence="2">Heterokaryon incompatibility protein-domain-containing protein</fullName>
    </submittedName>
</protein>
<dbReference type="PANTHER" id="PTHR33112">
    <property type="entry name" value="DOMAIN PROTEIN, PUTATIVE-RELATED"/>
    <property type="match status" value="1"/>
</dbReference>
<dbReference type="InterPro" id="IPR010730">
    <property type="entry name" value="HET"/>
</dbReference>
<reference evidence="2" key="1">
    <citation type="journal article" date="2021" name="Nat. Commun.">
        <title>Genetic determinants of endophytism in the Arabidopsis root mycobiome.</title>
        <authorList>
            <person name="Mesny F."/>
            <person name="Miyauchi S."/>
            <person name="Thiergart T."/>
            <person name="Pickel B."/>
            <person name="Atanasova L."/>
            <person name="Karlsson M."/>
            <person name="Huettel B."/>
            <person name="Barry K.W."/>
            <person name="Haridas S."/>
            <person name="Chen C."/>
            <person name="Bauer D."/>
            <person name="Andreopoulos W."/>
            <person name="Pangilinan J."/>
            <person name="LaButti K."/>
            <person name="Riley R."/>
            <person name="Lipzen A."/>
            <person name="Clum A."/>
            <person name="Drula E."/>
            <person name="Henrissat B."/>
            <person name="Kohler A."/>
            <person name="Grigoriev I.V."/>
            <person name="Martin F.M."/>
            <person name="Hacquard S."/>
        </authorList>
    </citation>
    <scope>NUCLEOTIDE SEQUENCE</scope>
    <source>
        <strain evidence="2">MPI-CAGE-AT-0021</strain>
    </source>
</reference>
<keyword evidence="3" id="KW-1185">Reference proteome</keyword>
<dbReference type="Proteomes" id="UP000717696">
    <property type="component" value="Unassembled WGS sequence"/>
</dbReference>
<evidence type="ECO:0000259" key="1">
    <source>
        <dbReference type="Pfam" id="PF06985"/>
    </source>
</evidence>
<accession>A0A9P9EVC6</accession>
<dbReference type="AlphaFoldDB" id="A0A9P9EVC6"/>
<gene>
    <name evidence="2" type="ORF">B0J13DRAFT_324989</name>
</gene>
<evidence type="ECO:0000313" key="2">
    <source>
        <dbReference type="EMBL" id="KAH7145687.1"/>
    </source>
</evidence>
<proteinExistence type="predicted"/>
<evidence type="ECO:0000313" key="3">
    <source>
        <dbReference type="Proteomes" id="UP000717696"/>
    </source>
</evidence>
<dbReference type="EMBL" id="JAGMUU010000009">
    <property type="protein sequence ID" value="KAH7145687.1"/>
    <property type="molecule type" value="Genomic_DNA"/>
</dbReference>
<dbReference type="OrthoDB" id="5362512at2759"/>
<comment type="caution">
    <text evidence="2">The sequence shown here is derived from an EMBL/GenBank/DDBJ whole genome shotgun (WGS) entry which is preliminary data.</text>
</comment>
<feature type="domain" description="Heterokaryon incompatibility" evidence="1">
    <location>
        <begin position="145"/>
        <end position="291"/>
    </location>
</feature>
<dbReference type="Pfam" id="PF06985">
    <property type="entry name" value="HET"/>
    <property type="match status" value="1"/>
</dbReference>
<organism evidence="2 3">
    <name type="scientific">Dactylonectria estremocensis</name>
    <dbReference type="NCBI Taxonomy" id="1079267"/>
    <lineage>
        <taxon>Eukaryota</taxon>
        <taxon>Fungi</taxon>
        <taxon>Dikarya</taxon>
        <taxon>Ascomycota</taxon>
        <taxon>Pezizomycotina</taxon>
        <taxon>Sordariomycetes</taxon>
        <taxon>Hypocreomycetidae</taxon>
        <taxon>Hypocreales</taxon>
        <taxon>Nectriaceae</taxon>
        <taxon>Dactylonectria</taxon>
    </lineage>
</organism>